<feature type="compositionally biased region" description="Low complexity" evidence="1">
    <location>
        <begin position="199"/>
        <end position="234"/>
    </location>
</feature>
<dbReference type="EC" id="2.4.-.-" evidence="2"/>
<comment type="caution">
    <text evidence="2">The sequence shown here is derived from an EMBL/GenBank/DDBJ whole genome shotgun (WGS) entry which is preliminary data.</text>
</comment>
<evidence type="ECO:0000313" key="2">
    <source>
        <dbReference type="EMBL" id="MFC7616185.1"/>
    </source>
</evidence>
<keyword evidence="2" id="KW-0328">Glycosyltransferase</keyword>
<dbReference type="EMBL" id="JBHTEY010000004">
    <property type="protein sequence ID" value="MFC7616185.1"/>
    <property type="molecule type" value="Genomic_DNA"/>
</dbReference>
<dbReference type="Gene3D" id="3.40.50.2000">
    <property type="entry name" value="Glycogen Phosphorylase B"/>
    <property type="match status" value="1"/>
</dbReference>
<protein>
    <submittedName>
        <fullName evidence="2">Glycosyltransferase</fullName>
        <ecNumber evidence="2">2.4.-.-</ecNumber>
    </submittedName>
</protein>
<evidence type="ECO:0000313" key="3">
    <source>
        <dbReference type="Proteomes" id="UP001596512"/>
    </source>
</evidence>
<proteinExistence type="predicted"/>
<dbReference type="Proteomes" id="UP001596512">
    <property type="component" value="Unassembled WGS sequence"/>
</dbReference>
<keyword evidence="3" id="KW-1185">Reference proteome</keyword>
<reference evidence="3" key="1">
    <citation type="journal article" date="2019" name="Int. J. Syst. Evol. Microbiol.">
        <title>The Global Catalogue of Microorganisms (GCM) 10K type strain sequencing project: providing services to taxonomists for standard genome sequencing and annotation.</title>
        <authorList>
            <consortium name="The Broad Institute Genomics Platform"/>
            <consortium name="The Broad Institute Genome Sequencing Center for Infectious Disease"/>
            <person name="Wu L."/>
            <person name="Ma J."/>
        </authorList>
    </citation>
    <scope>NUCLEOTIDE SEQUENCE [LARGE SCALE GENOMIC DNA]</scope>
    <source>
        <strain evidence="3">JCM 17695</strain>
    </source>
</reference>
<accession>A0ABW2TQU4</accession>
<dbReference type="SUPFAM" id="SSF53756">
    <property type="entry name" value="UDP-Glycosyltransferase/glycogen phosphorylase"/>
    <property type="match status" value="1"/>
</dbReference>
<feature type="region of interest" description="Disordered" evidence="1">
    <location>
        <begin position="179"/>
        <end position="234"/>
    </location>
</feature>
<evidence type="ECO:0000256" key="1">
    <source>
        <dbReference type="SAM" id="MobiDB-lite"/>
    </source>
</evidence>
<sequence length="234" mass="24727">MLPGAGFPRHHPRTRGTEEVLSAGTCLVLSREIAAKQTYRDRLADGENVVLVEDPKDRPELAARLAQVLADPGWAARIGTRGRDIAADFPAFAESAARWEQILTTADGWSMAPPPDPVALLTELMPWLPRLYGERLAELAEPFAVRGLAGDLSTVAAFCDHLDDRLSEAAAIAGRTPNTCATSCATSEPGSGQARPSRPRAALGPQAGPPLAATYGWSASSTTSHHCSALGRSP</sequence>
<gene>
    <name evidence="2" type="ORF">ACFQV2_24650</name>
</gene>
<keyword evidence="2" id="KW-0808">Transferase</keyword>
<organism evidence="2 3">
    <name type="scientific">Actinokineospora soli</name>
    <dbReference type="NCBI Taxonomy" id="1048753"/>
    <lineage>
        <taxon>Bacteria</taxon>
        <taxon>Bacillati</taxon>
        <taxon>Actinomycetota</taxon>
        <taxon>Actinomycetes</taxon>
        <taxon>Pseudonocardiales</taxon>
        <taxon>Pseudonocardiaceae</taxon>
        <taxon>Actinokineospora</taxon>
    </lineage>
</organism>
<feature type="compositionally biased region" description="Polar residues" evidence="1">
    <location>
        <begin position="179"/>
        <end position="190"/>
    </location>
</feature>
<dbReference type="GO" id="GO:0016757">
    <property type="term" value="F:glycosyltransferase activity"/>
    <property type="evidence" value="ECO:0007669"/>
    <property type="project" value="UniProtKB-KW"/>
</dbReference>
<name>A0ABW2TQU4_9PSEU</name>